<dbReference type="InterPro" id="IPR011990">
    <property type="entry name" value="TPR-like_helical_dom_sf"/>
</dbReference>
<organism evidence="1 2">
    <name type="scientific">Streptosporangium roseum (strain ATCC 12428 / DSM 43021 / JCM 3005 / KCTC 9067 / NCIMB 10171 / NRRL 2505 / NI 9100)</name>
    <dbReference type="NCBI Taxonomy" id="479432"/>
    <lineage>
        <taxon>Bacteria</taxon>
        <taxon>Bacillati</taxon>
        <taxon>Actinomycetota</taxon>
        <taxon>Actinomycetes</taxon>
        <taxon>Streptosporangiales</taxon>
        <taxon>Streptosporangiaceae</taxon>
        <taxon>Streptosporangium</taxon>
    </lineage>
</organism>
<dbReference type="PANTHER" id="PTHR47691">
    <property type="entry name" value="REGULATOR-RELATED"/>
    <property type="match status" value="1"/>
</dbReference>
<sequence length="644" mass="68539">MRMPRGDGGMGAFVGRRAEVAEITALLDRVRLVTLSGSGGVGKTRLGLEIAGRVAPGTAVIVDVAAVDGPEALAPAVTCALGGPDVSLLVLDTCEALIDQVASLVSELLTADPRLRVLAISRQSLAVSGEHLRVLAGLSGAEACTLLAALSGAWLPEVCDRLDGLPLAIELAAVRLRTMSPADVLAGLDDRFGLLVDDSRGPSRHRALATCIGWSHRLCTVGERLLWARASVFAGEFDLEAATYVCQDDEFGAEDMADMIAGLVDKSVLLRRQTPAGVRFRMLEGLREFGAGWLARLGRQGAVRLRHRDFYLRLARCAEAEWRGRQLLWCHRLRLELGNLRLALETGMETGTGLDLAGALWFLWVCCGMQEEGRHHLDRALAGDRRAGPARTKALWVCAWVAAVQGDLPSAEGRLSECRAGDPDGHAAAYVNQLRAQVAAQRGEAARAMPLIRDARDRHRSAGDVFPGLLPSSTVMAASLLAGGDVDAAVEVLTDCLELCEACQESWTRSHLRHLRAQADCLRGDVAAAGEHAREALRTARLFGDRVAQASGVELIGVLAIAEGRVERGATLLAAARGAWSALGGGHLRSPVLALISDSAALDAKCERFGNFTARGRKFDLETAVSFALGEKETPPEEGRPTGS</sequence>
<dbReference type="AlphaFoldDB" id="D2B9Q4"/>
<gene>
    <name evidence="1" type="ordered locus">Sros_1060</name>
</gene>
<dbReference type="SUPFAM" id="SSF52540">
    <property type="entry name" value="P-loop containing nucleoside triphosphate hydrolases"/>
    <property type="match status" value="1"/>
</dbReference>
<dbReference type="HOGENOM" id="CLU_004665_5_3_11"/>
<reference evidence="1 2" key="1">
    <citation type="journal article" date="2010" name="Stand. Genomic Sci.">
        <title>Complete genome sequence of Streptosporangium roseum type strain (NI 9100).</title>
        <authorList>
            <person name="Nolan M."/>
            <person name="Sikorski J."/>
            <person name="Jando M."/>
            <person name="Lucas S."/>
            <person name="Lapidus A."/>
            <person name="Glavina Del Rio T."/>
            <person name="Chen F."/>
            <person name="Tice H."/>
            <person name="Pitluck S."/>
            <person name="Cheng J.F."/>
            <person name="Chertkov O."/>
            <person name="Sims D."/>
            <person name="Meincke L."/>
            <person name="Brettin T."/>
            <person name="Han C."/>
            <person name="Detter J.C."/>
            <person name="Bruce D."/>
            <person name="Goodwin L."/>
            <person name="Land M."/>
            <person name="Hauser L."/>
            <person name="Chang Y.J."/>
            <person name="Jeffries C.D."/>
            <person name="Ivanova N."/>
            <person name="Mavromatis K."/>
            <person name="Mikhailova N."/>
            <person name="Chen A."/>
            <person name="Palaniappan K."/>
            <person name="Chain P."/>
            <person name="Rohde M."/>
            <person name="Goker M."/>
            <person name="Bristow J."/>
            <person name="Eisen J.A."/>
            <person name="Markowitz V."/>
            <person name="Hugenholtz P."/>
            <person name="Kyrpides N.C."/>
            <person name="Klenk H.P."/>
        </authorList>
    </citation>
    <scope>NUCLEOTIDE SEQUENCE [LARGE SCALE GENOMIC DNA]</scope>
    <source>
        <strain evidence="2">ATCC 12428 / DSM 43021 / JCM 3005 / NI 9100</strain>
    </source>
</reference>
<name>D2B9Q4_STRRD</name>
<dbReference type="Gene3D" id="3.40.50.300">
    <property type="entry name" value="P-loop containing nucleotide triphosphate hydrolases"/>
    <property type="match status" value="1"/>
</dbReference>
<dbReference type="SUPFAM" id="SSF48452">
    <property type="entry name" value="TPR-like"/>
    <property type="match status" value="1"/>
</dbReference>
<dbReference type="KEGG" id="sro:Sros_1060"/>
<dbReference type="InterPro" id="IPR027417">
    <property type="entry name" value="P-loop_NTPase"/>
</dbReference>
<keyword evidence="2" id="KW-1185">Reference proteome</keyword>
<proteinExistence type="predicted"/>
<accession>D2B9Q4</accession>
<dbReference type="PANTHER" id="PTHR47691:SF3">
    <property type="entry name" value="HTH-TYPE TRANSCRIPTIONAL REGULATOR RV0890C-RELATED"/>
    <property type="match status" value="1"/>
</dbReference>
<dbReference type="EMBL" id="CP001814">
    <property type="protein sequence ID" value="ACZ84060.1"/>
    <property type="molecule type" value="Genomic_DNA"/>
</dbReference>
<dbReference type="Gene3D" id="1.25.40.10">
    <property type="entry name" value="Tetratricopeptide repeat domain"/>
    <property type="match status" value="1"/>
</dbReference>
<dbReference type="eggNOG" id="COG3903">
    <property type="taxonomic scope" value="Bacteria"/>
</dbReference>
<dbReference type="GO" id="GO:0016301">
    <property type="term" value="F:kinase activity"/>
    <property type="evidence" value="ECO:0007669"/>
    <property type="project" value="UniProtKB-KW"/>
</dbReference>
<keyword evidence="1" id="KW-0808">Transferase</keyword>
<evidence type="ECO:0000313" key="1">
    <source>
        <dbReference type="EMBL" id="ACZ84060.1"/>
    </source>
</evidence>
<protein>
    <submittedName>
        <fullName evidence="1">Protein kinase</fullName>
    </submittedName>
</protein>
<keyword evidence="1" id="KW-0418">Kinase</keyword>
<evidence type="ECO:0000313" key="2">
    <source>
        <dbReference type="Proteomes" id="UP000002029"/>
    </source>
</evidence>
<dbReference type="STRING" id="479432.Sros_1060"/>
<dbReference type="Proteomes" id="UP000002029">
    <property type="component" value="Chromosome"/>
</dbReference>